<feature type="coiled-coil region" evidence="1">
    <location>
        <begin position="109"/>
        <end position="157"/>
    </location>
</feature>
<evidence type="ECO:0000313" key="3">
    <source>
        <dbReference type="Proteomes" id="UP000809621"/>
    </source>
</evidence>
<dbReference type="SUPFAM" id="SSF111369">
    <property type="entry name" value="HlyD-like secretion proteins"/>
    <property type="match status" value="1"/>
</dbReference>
<dbReference type="PANTHER" id="PTHR30469">
    <property type="entry name" value="MULTIDRUG RESISTANCE PROTEIN MDTA"/>
    <property type="match status" value="1"/>
</dbReference>
<dbReference type="Gene3D" id="1.10.287.470">
    <property type="entry name" value="Helix hairpin bin"/>
    <property type="match status" value="1"/>
</dbReference>
<evidence type="ECO:0000313" key="2">
    <source>
        <dbReference type="EMBL" id="MBM7037374.1"/>
    </source>
</evidence>
<keyword evidence="3" id="KW-1185">Reference proteome</keyword>
<name>A0ABS2HK02_9VIBR</name>
<dbReference type="Gene3D" id="2.40.50.100">
    <property type="match status" value="1"/>
</dbReference>
<accession>A0ABS2HK02</accession>
<proteinExistence type="predicted"/>
<keyword evidence="1" id="KW-0175">Coiled coil</keyword>
<comment type="caution">
    <text evidence="2">The sequence shown here is derived from an EMBL/GenBank/DDBJ whole genome shotgun (WGS) entry which is preliminary data.</text>
</comment>
<dbReference type="Gene3D" id="2.40.30.170">
    <property type="match status" value="1"/>
</dbReference>
<dbReference type="Proteomes" id="UP000809621">
    <property type="component" value="Unassembled WGS sequence"/>
</dbReference>
<reference evidence="2 3" key="1">
    <citation type="submission" date="2021-02" db="EMBL/GenBank/DDBJ databases">
        <authorList>
            <person name="Park J.-S."/>
        </authorList>
    </citation>
    <scope>NUCLEOTIDE SEQUENCE [LARGE SCALE GENOMIC DNA]</scope>
    <source>
        <strain evidence="2 3">188UL20-2</strain>
    </source>
</reference>
<evidence type="ECO:0000256" key="1">
    <source>
        <dbReference type="SAM" id="Coils"/>
    </source>
</evidence>
<gene>
    <name evidence="2" type="ORF">JQC93_13245</name>
</gene>
<sequence>MSLSRKLLFFPFFAAGIAILVIAVKSQKDLPVEPISERARIVDVIPLERTSIAPTVIGYGQLRPKTEWKAIAEVTGQVLYRHPDLEKGKIVEAGTQVLRIDPIDYELQLAQAEADLSKSKTSLTKLTLENTNLKQTIKIEESRLKLSENELSRIQNLVSRGLASQSDVDSQQQSYLAQQKLVQDMRNTLTLYPEERSATQAAVHVSQANVDQAKNLLDKTSITLPATMRVSTVDIEINQVVNMQQTMFVGHSIEAIEVEAQLSIHDLQTIASSAGAIAAVGNPQAIPNLDKMSAVVTLSSGQLTAEYQARVARLSDTVDVNQATVGVILEIDQDLQTNLSEGKPLLVNGMFVKASITGAKQDLLMVPERALHGDRIYLMDDNGKLDIRQVTVLYRQDGQVVIEGDVTTGDMLVLNDLLPAVEGMALRAAEGDQL</sequence>
<dbReference type="Gene3D" id="2.40.420.20">
    <property type="match status" value="1"/>
</dbReference>
<dbReference type="EMBL" id="JAFEUM010000005">
    <property type="protein sequence ID" value="MBM7037374.1"/>
    <property type="molecule type" value="Genomic_DNA"/>
</dbReference>
<protein>
    <submittedName>
        <fullName evidence="2">HlyD family secretion protein</fullName>
    </submittedName>
</protein>
<organism evidence="2 3">
    <name type="scientific">Vibrio ulleungensis</name>
    <dbReference type="NCBI Taxonomy" id="2807619"/>
    <lineage>
        <taxon>Bacteria</taxon>
        <taxon>Pseudomonadati</taxon>
        <taxon>Pseudomonadota</taxon>
        <taxon>Gammaproteobacteria</taxon>
        <taxon>Vibrionales</taxon>
        <taxon>Vibrionaceae</taxon>
        <taxon>Vibrio</taxon>
    </lineage>
</organism>
<dbReference type="RefSeq" id="WP_205158911.1">
    <property type="nucleotide sequence ID" value="NZ_JAFEUM010000005.1"/>
</dbReference>